<protein>
    <submittedName>
        <fullName evidence="8">DNA repair protein RadC</fullName>
    </submittedName>
</protein>
<dbReference type="CDD" id="cd08071">
    <property type="entry name" value="MPN_DUF2466"/>
    <property type="match status" value="1"/>
</dbReference>
<dbReference type="PROSITE" id="PS50249">
    <property type="entry name" value="MPN"/>
    <property type="match status" value="1"/>
</dbReference>
<dbReference type="GO" id="GO:0046872">
    <property type="term" value="F:metal ion binding"/>
    <property type="evidence" value="ECO:0007669"/>
    <property type="project" value="UniProtKB-KW"/>
</dbReference>
<sequence length="150" mass="16460">MMVNIQKFSLRVVKENGGRYDIDKTINNPIAARNLFIEVAELDKRSEEVFVMATIDVRNKVTGLFEVSTGTLNSSLVTPREVFKRAILQNAAGIVLGHNHPSGNVDASGDDINITQKLVKSGKILGVNVVDHIIVGNEGNYSSMKEENHI</sequence>
<keyword evidence="2" id="KW-0645">Protease</keyword>
<evidence type="ECO:0000256" key="6">
    <source>
        <dbReference type="ARBA" id="ARBA00023049"/>
    </source>
</evidence>
<dbReference type="InterPro" id="IPR025657">
    <property type="entry name" value="RadC_JAB"/>
</dbReference>
<organism evidence="8 9">
    <name type="scientific">Halanaerobium congolense</name>
    <dbReference type="NCBI Taxonomy" id="54121"/>
    <lineage>
        <taxon>Bacteria</taxon>
        <taxon>Bacillati</taxon>
        <taxon>Bacillota</taxon>
        <taxon>Clostridia</taxon>
        <taxon>Halanaerobiales</taxon>
        <taxon>Halanaerobiaceae</taxon>
        <taxon>Halanaerobium</taxon>
    </lineage>
</organism>
<reference evidence="8 9" key="1">
    <citation type="submission" date="2016-10" db="EMBL/GenBank/DDBJ databases">
        <authorList>
            <person name="Varghese N."/>
            <person name="Submissions S."/>
        </authorList>
    </citation>
    <scope>NUCLEOTIDE SEQUENCE [LARGE SCALE GENOMIC DNA]</scope>
    <source>
        <strain evidence="8 9">WG10</strain>
    </source>
</reference>
<dbReference type="EMBL" id="FMYT01000047">
    <property type="protein sequence ID" value="SDD29657.1"/>
    <property type="molecule type" value="Genomic_DNA"/>
</dbReference>
<dbReference type="Gene3D" id="3.40.140.10">
    <property type="entry name" value="Cytidine Deaminase, domain 2"/>
    <property type="match status" value="1"/>
</dbReference>
<name>A0A1G6TMM1_9FIRM</name>
<evidence type="ECO:0000259" key="7">
    <source>
        <dbReference type="PROSITE" id="PS50249"/>
    </source>
</evidence>
<dbReference type="PANTHER" id="PTHR30471:SF3">
    <property type="entry name" value="UPF0758 PROTEIN YEES-RELATED"/>
    <property type="match status" value="1"/>
</dbReference>
<keyword evidence="3" id="KW-0479">Metal-binding</keyword>
<gene>
    <name evidence="8" type="ORF">SAMN04488597_1474</name>
</gene>
<dbReference type="GO" id="GO:0006508">
    <property type="term" value="P:proteolysis"/>
    <property type="evidence" value="ECO:0007669"/>
    <property type="project" value="UniProtKB-KW"/>
</dbReference>
<dbReference type="InterPro" id="IPR037518">
    <property type="entry name" value="MPN"/>
</dbReference>
<evidence type="ECO:0000256" key="1">
    <source>
        <dbReference type="ARBA" id="ARBA00010243"/>
    </source>
</evidence>
<evidence type="ECO:0000313" key="9">
    <source>
        <dbReference type="Proteomes" id="UP000324896"/>
    </source>
</evidence>
<keyword evidence="6" id="KW-0482">Metalloprotease</keyword>
<proteinExistence type="inferred from homology"/>
<evidence type="ECO:0000313" key="8">
    <source>
        <dbReference type="EMBL" id="SDD29657.1"/>
    </source>
</evidence>
<keyword evidence="5" id="KW-0862">Zinc</keyword>
<comment type="similarity">
    <text evidence="1">Belongs to the UPF0758 family.</text>
</comment>
<dbReference type="Pfam" id="PF04002">
    <property type="entry name" value="RadC"/>
    <property type="match status" value="1"/>
</dbReference>
<accession>A0A1G6TMM1</accession>
<dbReference type="InterPro" id="IPR001405">
    <property type="entry name" value="UPF0758"/>
</dbReference>
<evidence type="ECO:0000256" key="2">
    <source>
        <dbReference type="ARBA" id="ARBA00022670"/>
    </source>
</evidence>
<feature type="domain" description="MPN" evidence="7">
    <location>
        <begin position="25"/>
        <end position="150"/>
    </location>
</feature>
<dbReference type="PROSITE" id="PS01302">
    <property type="entry name" value="UPF0758"/>
    <property type="match status" value="1"/>
</dbReference>
<evidence type="ECO:0000256" key="4">
    <source>
        <dbReference type="ARBA" id="ARBA00022801"/>
    </source>
</evidence>
<dbReference type="PANTHER" id="PTHR30471">
    <property type="entry name" value="DNA REPAIR PROTEIN RADC"/>
    <property type="match status" value="1"/>
</dbReference>
<dbReference type="GO" id="GO:0008237">
    <property type="term" value="F:metallopeptidase activity"/>
    <property type="evidence" value="ECO:0007669"/>
    <property type="project" value="UniProtKB-KW"/>
</dbReference>
<dbReference type="Proteomes" id="UP000324896">
    <property type="component" value="Unassembled WGS sequence"/>
</dbReference>
<evidence type="ECO:0000256" key="3">
    <source>
        <dbReference type="ARBA" id="ARBA00022723"/>
    </source>
</evidence>
<dbReference type="InterPro" id="IPR020891">
    <property type="entry name" value="UPF0758_CS"/>
</dbReference>
<keyword evidence="4" id="KW-0378">Hydrolase</keyword>
<evidence type="ECO:0000256" key="5">
    <source>
        <dbReference type="ARBA" id="ARBA00022833"/>
    </source>
</evidence>
<dbReference type="AlphaFoldDB" id="A0A1G6TMM1"/>